<evidence type="ECO:0000259" key="1">
    <source>
        <dbReference type="Pfam" id="PF10124"/>
    </source>
</evidence>
<evidence type="ECO:0000313" key="3">
    <source>
        <dbReference type="Proteomes" id="UP000033070"/>
    </source>
</evidence>
<gene>
    <name evidence="2" type="ORF">OYT1_ch2272</name>
</gene>
<proteinExistence type="predicted"/>
<accession>A0A2Z6GE12</accession>
<name>A0A2Z6GE12_9PROT</name>
<dbReference type="KEGG" id="fam:OYT1_ch2272"/>
<dbReference type="Proteomes" id="UP000033070">
    <property type="component" value="Chromosome"/>
</dbReference>
<dbReference type="RefSeq" id="WP_232013177.1">
    <property type="nucleotide sequence ID" value="NZ_AP018738.1"/>
</dbReference>
<dbReference type="AlphaFoldDB" id="A0A2Z6GE12"/>
<organism evidence="2 3">
    <name type="scientific">Ferriphaselus amnicola</name>
    <dbReference type="NCBI Taxonomy" id="1188319"/>
    <lineage>
        <taxon>Bacteria</taxon>
        <taxon>Pseudomonadati</taxon>
        <taxon>Pseudomonadota</taxon>
        <taxon>Betaproteobacteria</taxon>
        <taxon>Nitrosomonadales</taxon>
        <taxon>Gallionellaceae</taxon>
        <taxon>Ferriphaselus</taxon>
    </lineage>
</organism>
<reference evidence="2 3" key="1">
    <citation type="submission" date="2018-06" db="EMBL/GenBank/DDBJ databases">
        <title>OYT1 Genome Sequencing.</title>
        <authorList>
            <person name="Kato S."/>
            <person name="Itoh T."/>
            <person name="Ohkuma M."/>
        </authorList>
    </citation>
    <scope>NUCLEOTIDE SEQUENCE [LARGE SCALE GENOMIC DNA]</scope>
    <source>
        <strain evidence="2 3">OYT1</strain>
    </source>
</reference>
<keyword evidence="3" id="KW-1185">Reference proteome</keyword>
<dbReference type="EMBL" id="AP018738">
    <property type="protein sequence ID" value="BBE51788.1"/>
    <property type="molecule type" value="Genomic_DNA"/>
</dbReference>
<sequence>MFAKISFKTWALALVGMVALALVLTGHSAFNADSDTVLMAFGGLLTQAQIQALHTTLKARFNAGLASAPNQWDKVARLMPSDGKSNTYAWLSQFPAFREWVGSRLHKKLSENAYSVTNRKFENTIDVERTDIEDDNFGHYGAIAESYGQSVIDLQNDLVFQALNNGFASLCYDGQFFFDTDHPVYPNEDGTGVAATVSNMQAGAGEPWVLLCTERAPKALYLQERIKAQFDAVTSAQNQNVFDLDVYSFGGRWRGAAAYGFWQCAFGSKATLDAANFQAAYTAMMKFKGDGNRKLGITPDLLVVGPDSQAAAEALLKAQQKAGGESNINYNKVKLLVTPWLGA</sequence>
<dbReference type="InterPro" id="IPR018774">
    <property type="entry name" value="Phage_Mu_GpT"/>
</dbReference>
<protein>
    <submittedName>
        <fullName evidence="2">Major head subunit</fullName>
    </submittedName>
</protein>
<feature type="domain" description="Bacteriophage Mu GpT" evidence="1">
    <location>
        <begin position="50"/>
        <end position="341"/>
    </location>
</feature>
<dbReference type="STRING" id="1188319.OYT1_01585"/>
<evidence type="ECO:0000313" key="2">
    <source>
        <dbReference type="EMBL" id="BBE51788.1"/>
    </source>
</evidence>
<dbReference type="Pfam" id="PF10124">
    <property type="entry name" value="Mu-like_gpT"/>
    <property type="match status" value="1"/>
</dbReference>